<dbReference type="Pfam" id="PF21983">
    <property type="entry name" value="NikA-like"/>
    <property type="match status" value="1"/>
</dbReference>
<dbReference type="EMBL" id="BAABEZ010000024">
    <property type="protein sequence ID" value="GAA4457919.1"/>
    <property type="molecule type" value="Genomic_DNA"/>
</dbReference>
<reference evidence="2" key="1">
    <citation type="journal article" date="2019" name="Int. J. Syst. Evol. Microbiol.">
        <title>The Global Catalogue of Microorganisms (GCM) 10K type strain sequencing project: providing services to taxonomists for standard genome sequencing and annotation.</title>
        <authorList>
            <consortium name="The Broad Institute Genomics Platform"/>
            <consortium name="The Broad Institute Genome Sequencing Center for Infectious Disease"/>
            <person name="Wu L."/>
            <person name="Ma J."/>
        </authorList>
    </citation>
    <scope>NUCLEOTIDE SEQUENCE [LARGE SCALE GENOMIC DNA]</scope>
    <source>
        <strain evidence="2">JCM 31921</strain>
    </source>
</reference>
<gene>
    <name evidence="1" type="ORF">GCM10023092_25380</name>
</gene>
<evidence type="ECO:0008006" key="3">
    <source>
        <dbReference type="Google" id="ProtNLM"/>
    </source>
</evidence>
<dbReference type="InterPro" id="IPR053842">
    <property type="entry name" value="NikA-like"/>
</dbReference>
<proteinExistence type="predicted"/>
<keyword evidence="2" id="KW-1185">Reference proteome</keyword>
<evidence type="ECO:0000313" key="2">
    <source>
        <dbReference type="Proteomes" id="UP001501410"/>
    </source>
</evidence>
<protein>
    <recommendedName>
        <fullName evidence="3">Mobilisation protein (MobC)</fullName>
    </recommendedName>
</protein>
<sequence>MAALSLDPHALKLKTMARPQKPDTEKSGGKIQFRVNAAEKERFETLAANAGVSITDLIKKTVLGAVPKTRKPTPDRTLFLKALAELGKIGSNCNQIARALNRRDGEGLNTFPNEIIEHALQGVSMMTRHLRQVLENNTTDK</sequence>
<name>A0ABP8MXS2_9BACT</name>
<organism evidence="1 2">
    <name type="scientific">Rurimicrobium arvi</name>
    <dbReference type="NCBI Taxonomy" id="2049916"/>
    <lineage>
        <taxon>Bacteria</taxon>
        <taxon>Pseudomonadati</taxon>
        <taxon>Bacteroidota</taxon>
        <taxon>Chitinophagia</taxon>
        <taxon>Chitinophagales</taxon>
        <taxon>Chitinophagaceae</taxon>
        <taxon>Rurimicrobium</taxon>
    </lineage>
</organism>
<dbReference type="Proteomes" id="UP001501410">
    <property type="component" value="Unassembled WGS sequence"/>
</dbReference>
<evidence type="ECO:0000313" key="1">
    <source>
        <dbReference type="EMBL" id="GAA4457919.1"/>
    </source>
</evidence>
<accession>A0ABP8MXS2</accession>
<comment type="caution">
    <text evidence="1">The sequence shown here is derived from an EMBL/GenBank/DDBJ whole genome shotgun (WGS) entry which is preliminary data.</text>
</comment>